<dbReference type="GO" id="GO:0016020">
    <property type="term" value="C:membrane"/>
    <property type="evidence" value="ECO:0007669"/>
    <property type="project" value="TreeGrafter"/>
</dbReference>
<dbReference type="InterPro" id="IPR036273">
    <property type="entry name" value="CRAL/TRIO_N_dom_sf"/>
</dbReference>
<evidence type="ECO:0000259" key="1">
    <source>
        <dbReference type="PROSITE" id="PS50191"/>
    </source>
</evidence>
<dbReference type="PANTHER" id="PTHR10174:SF216">
    <property type="entry name" value="CRAL-TRIO DOMAIN-CONTAINING PROTEIN-RELATED"/>
    <property type="match status" value="1"/>
</dbReference>
<feature type="domain" description="CRAL-TRIO" evidence="1">
    <location>
        <begin position="157"/>
        <end position="255"/>
    </location>
</feature>
<dbReference type="CDD" id="cd00170">
    <property type="entry name" value="SEC14"/>
    <property type="match status" value="1"/>
</dbReference>
<dbReference type="AlphaFoldDB" id="A0AAN7VHH7"/>
<sequence length="308" mass="35636">MVRTLCDELQDIAIKELNENPKSTPDDLDHIRKWALNQPHLKVKLDDQRILTLLRCCKFSLQKAKLRIEQLCTMKTIAPEFFGNRDPFLPEIQDLLSLGCVLPLRKESNPAAPRIILIRMLEKTASYDVNVGIKLILMTFEILMNEDDNFIICGSKVLEDYKELSVNHIQMVSPTIIKKAITCLLTTYPLRANSFHIINASDLFTKVINLVKPFLSEKIINKIHIYKSDDLDRLVQAIPLSILPIEYGGRGGYLTDIIAEWKLKVESYRDWFSEDYEYRSDESKRLGKPMEFNEVFGLEGSFRRLQID</sequence>
<dbReference type="EMBL" id="JAVRBK010000003">
    <property type="protein sequence ID" value="KAK5646168.1"/>
    <property type="molecule type" value="Genomic_DNA"/>
</dbReference>
<dbReference type="InterPro" id="IPR036865">
    <property type="entry name" value="CRAL-TRIO_dom_sf"/>
</dbReference>
<dbReference type="Proteomes" id="UP001329430">
    <property type="component" value="Chromosome 3"/>
</dbReference>
<gene>
    <name evidence="2" type="ORF">RI129_004632</name>
</gene>
<dbReference type="SMART" id="SM00516">
    <property type="entry name" value="SEC14"/>
    <property type="match status" value="1"/>
</dbReference>
<dbReference type="PRINTS" id="PR00180">
    <property type="entry name" value="CRETINALDHBP"/>
</dbReference>
<reference evidence="2 3" key="1">
    <citation type="journal article" date="2024" name="Insects">
        <title>An Improved Chromosome-Level Genome Assembly of the Firefly Pyrocoelia pectoralis.</title>
        <authorList>
            <person name="Fu X."/>
            <person name="Meyer-Rochow V.B."/>
            <person name="Ballantyne L."/>
            <person name="Zhu X."/>
        </authorList>
    </citation>
    <scope>NUCLEOTIDE SEQUENCE [LARGE SCALE GENOMIC DNA]</scope>
    <source>
        <strain evidence="2">XCY_ONT2</strain>
    </source>
</reference>
<comment type="caution">
    <text evidence="2">The sequence shown here is derived from an EMBL/GenBank/DDBJ whole genome shotgun (WGS) entry which is preliminary data.</text>
</comment>
<dbReference type="SUPFAM" id="SSF46938">
    <property type="entry name" value="CRAL/TRIO N-terminal domain"/>
    <property type="match status" value="1"/>
</dbReference>
<protein>
    <recommendedName>
        <fullName evidence="1">CRAL-TRIO domain-containing protein</fullName>
    </recommendedName>
</protein>
<dbReference type="SUPFAM" id="SSF52087">
    <property type="entry name" value="CRAL/TRIO domain"/>
    <property type="match status" value="1"/>
</dbReference>
<dbReference type="Gene3D" id="1.20.5.1200">
    <property type="entry name" value="Alpha-tocopherol transfer"/>
    <property type="match status" value="1"/>
</dbReference>
<dbReference type="Gene3D" id="3.40.525.10">
    <property type="entry name" value="CRAL-TRIO lipid binding domain"/>
    <property type="match status" value="1"/>
</dbReference>
<dbReference type="PANTHER" id="PTHR10174">
    <property type="entry name" value="ALPHA-TOCOPHEROL TRANSFER PROTEIN-RELATED"/>
    <property type="match status" value="1"/>
</dbReference>
<accession>A0AAN7VHH7</accession>
<dbReference type="Pfam" id="PF00650">
    <property type="entry name" value="CRAL_TRIO"/>
    <property type="match status" value="1"/>
</dbReference>
<evidence type="ECO:0000313" key="2">
    <source>
        <dbReference type="EMBL" id="KAK5646168.1"/>
    </source>
</evidence>
<name>A0AAN7VHH7_9COLE</name>
<dbReference type="GO" id="GO:1902936">
    <property type="term" value="F:phosphatidylinositol bisphosphate binding"/>
    <property type="evidence" value="ECO:0007669"/>
    <property type="project" value="TreeGrafter"/>
</dbReference>
<dbReference type="PROSITE" id="PS50191">
    <property type="entry name" value="CRAL_TRIO"/>
    <property type="match status" value="1"/>
</dbReference>
<dbReference type="InterPro" id="IPR001251">
    <property type="entry name" value="CRAL-TRIO_dom"/>
</dbReference>
<proteinExistence type="predicted"/>
<evidence type="ECO:0000313" key="3">
    <source>
        <dbReference type="Proteomes" id="UP001329430"/>
    </source>
</evidence>
<dbReference type="Gene3D" id="1.10.8.20">
    <property type="entry name" value="N-terminal domain of phosphatidylinositol transfer protein sec14p"/>
    <property type="match status" value="1"/>
</dbReference>
<organism evidence="2 3">
    <name type="scientific">Pyrocoelia pectoralis</name>
    <dbReference type="NCBI Taxonomy" id="417401"/>
    <lineage>
        <taxon>Eukaryota</taxon>
        <taxon>Metazoa</taxon>
        <taxon>Ecdysozoa</taxon>
        <taxon>Arthropoda</taxon>
        <taxon>Hexapoda</taxon>
        <taxon>Insecta</taxon>
        <taxon>Pterygota</taxon>
        <taxon>Neoptera</taxon>
        <taxon>Endopterygota</taxon>
        <taxon>Coleoptera</taxon>
        <taxon>Polyphaga</taxon>
        <taxon>Elateriformia</taxon>
        <taxon>Elateroidea</taxon>
        <taxon>Lampyridae</taxon>
        <taxon>Lampyrinae</taxon>
        <taxon>Pyrocoelia</taxon>
    </lineage>
</organism>
<keyword evidence="3" id="KW-1185">Reference proteome</keyword>